<dbReference type="Pfam" id="PF00339">
    <property type="entry name" value="Arrestin_N"/>
    <property type="match status" value="1"/>
</dbReference>
<dbReference type="GO" id="GO:0005829">
    <property type="term" value="C:cytosol"/>
    <property type="evidence" value="ECO:0007669"/>
    <property type="project" value="TreeGrafter"/>
</dbReference>
<reference evidence="4 5" key="1">
    <citation type="journal article" date="2016" name="Genome Biol. Evol.">
        <title>Divergent and convergent evolution of fungal pathogenicity.</title>
        <authorList>
            <person name="Shang Y."/>
            <person name="Xiao G."/>
            <person name="Zheng P."/>
            <person name="Cen K."/>
            <person name="Zhan S."/>
            <person name="Wang C."/>
        </authorList>
    </citation>
    <scope>NUCLEOTIDE SEQUENCE [LARGE SCALE GENOMIC DNA]</scope>
    <source>
        <strain evidence="4 5">ARSEF 7405</strain>
    </source>
</reference>
<feature type="compositionally biased region" description="Polar residues" evidence="2">
    <location>
        <begin position="878"/>
        <end position="887"/>
    </location>
</feature>
<dbReference type="VEuPathDB" id="FungiDB:AAP_05574"/>
<proteinExistence type="inferred from homology"/>
<dbReference type="AlphaFoldDB" id="A0A167VGD7"/>
<dbReference type="InterPro" id="IPR014756">
    <property type="entry name" value="Ig_E-set"/>
</dbReference>
<evidence type="ECO:0000256" key="1">
    <source>
        <dbReference type="ARBA" id="ARBA00037950"/>
    </source>
</evidence>
<dbReference type="Gene3D" id="2.60.40.640">
    <property type="match status" value="1"/>
</dbReference>
<dbReference type="OrthoDB" id="7785529at2759"/>
<feature type="compositionally biased region" description="Polar residues" evidence="2">
    <location>
        <begin position="217"/>
        <end position="231"/>
    </location>
</feature>
<feature type="compositionally biased region" description="Pro residues" evidence="2">
    <location>
        <begin position="604"/>
        <end position="613"/>
    </location>
</feature>
<dbReference type="PANTHER" id="PTHR11188:SF161">
    <property type="entry name" value="PH-RESPONSE REGULATOR PROTEIN PALF_RIM8"/>
    <property type="match status" value="1"/>
</dbReference>
<feature type="compositionally biased region" description="Low complexity" evidence="2">
    <location>
        <begin position="809"/>
        <end position="821"/>
    </location>
</feature>
<feature type="compositionally biased region" description="Basic and acidic residues" evidence="2">
    <location>
        <begin position="838"/>
        <end position="857"/>
    </location>
</feature>
<feature type="compositionally biased region" description="Low complexity" evidence="2">
    <location>
        <begin position="280"/>
        <end position="299"/>
    </location>
</feature>
<dbReference type="GO" id="GO:0031625">
    <property type="term" value="F:ubiquitin protein ligase binding"/>
    <property type="evidence" value="ECO:0007669"/>
    <property type="project" value="TreeGrafter"/>
</dbReference>
<dbReference type="EMBL" id="AZGZ01000033">
    <property type="protein sequence ID" value="KZZ87491.1"/>
    <property type="molecule type" value="Genomic_DNA"/>
</dbReference>
<accession>A0A167VGD7</accession>
<feature type="region of interest" description="Disordered" evidence="2">
    <location>
        <begin position="352"/>
        <end position="376"/>
    </location>
</feature>
<comment type="caution">
    <text evidence="4">The sequence shown here is derived from an EMBL/GenBank/DDBJ whole genome shotgun (WGS) entry which is preliminary data.</text>
</comment>
<comment type="similarity">
    <text evidence="1">Belongs to the arrestin family. PalF/RIM8 subfamily.</text>
</comment>
<feature type="compositionally biased region" description="Low complexity" evidence="2">
    <location>
        <begin position="566"/>
        <end position="578"/>
    </location>
</feature>
<feature type="compositionally biased region" description="Basic and acidic residues" evidence="2">
    <location>
        <begin position="663"/>
        <end position="672"/>
    </location>
</feature>
<dbReference type="InterPro" id="IPR050357">
    <property type="entry name" value="Arrestin_domain-protein"/>
</dbReference>
<dbReference type="Proteomes" id="UP000242877">
    <property type="component" value="Unassembled WGS sequence"/>
</dbReference>
<feature type="compositionally biased region" description="Low complexity" evidence="2">
    <location>
        <begin position="355"/>
        <end position="365"/>
    </location>
</feature>
<dbReference type="InterPro" id="IPR011022">
    <property type="entry name" value="Arrestin_C-like"/>
</dbReference>
<feature type="compositionally biased region" description="Low complexity" evidence="2">
    <location>
        <begin position="538"/>
        <end position="554"/>
    </location>
</feature>
<feature type="compositionally biased region" description="Polar residues" evidence="2">
    <location>
        <begin position="789"/>
        <end position="799"/>
    </location>
</feature>
<dbReference type="SMART" id="SM01017">
    <property type="entry name" value="Arrestin_C"/>
    <property type="match status" value="1"/>
</dbReference>
<gene>
    <name evidence="4" type="ORF">AAP_05574</name>
</gene>
<feature type="compositionally biased region" description="Gly residues" evidence="2">
    <location>
        <begin position="892"/>
        <end position="901"/>
    </location>
</feature>
<dbReference type="InterPro" id="IPR011021">
    <property type="entry name" value="Arrestin-like_N"/>
</dbReference>
<feature type="region of interest" description="Disordered" evidence="2">
    <location>
        <begin position="534"/>
        <end position="728"/>
    </location>
</feature>
<evidence type="ECO:0000313" key="4">
    <source>
        <dbReference type="EMBL" id="KZZ87491.1"/>
    </source>
</evidence>
<keyword evidence="5" id="KW-1185">Reference proteome</keyword>
<feature type="region of interest" description="Disordered" evidence="2">
    <location>
        <begin position="745"/>
        <end position="938"/>
    </location>
</feature>
<feature type="compositionally biased region" description="Low complexity" evidence="2">
    <location>
        <begin position="235"/>
        <end position="247"/>
    </location>
</feature>
<evidence type="ECO:0000256" key="2">
    <source>
        <dbReference type="SAM" id="MobiDB-lite"/>
    </source>
</evidence>
<organism evidence="4 5">
    <name type="scientific">Ascosphaera apis ARSEF 7405</name>
    <dbReference type="NCBI Taxonomy" id="392613"/>
    <lineage>
        <taxon>Eukaryota</taxon>
        <taxon>Fungi</taxon>
        <taxon>Dikarya</taxon>
        <taxon>Ascomycota</taxon>
        <taxon>Pezizomycotina</taxon>
        <taxon>Eurotiomycetes</taxon>
        <taxon>Eurotiomycetidae</taxon>
        <taxon>Onygenales</taxon>
        <taxon>Ascosphaeraceae</taxon>
        <taxon>Ascosphaera</taxon>
    </lineage>
</organism>
<feature type="region of interest" description="Disordered" evidence="2">
    <location>
        <begin position="203"/>
        <end position="299"/>
    </location>
</feature>
<feature type="compositionally biased region" description="Low complexity" evidence="2">
    <location>
        <begin position="255"/>
        <end position="271"/>
    </location>
</feature>
<sequence length="938" mass="102542">MHPEPSSLPERSSLISKFTNRFNNRARIISDFYIEPDDPWRTYYSGDVVKGTVILTVVKPLRITHLTVCLHGFAKVYRNTVITSETPSIGDHGLGGELRSRKGSEYMGNGYASLFEDEISLCGEGRLKEGQYRFKFELEFPPQRLPSSINFERGTISYMITSTLTRPTTISPIFTCEKRLIYAESIDIGPLIAPKPRIISLEPVSRKQKSKPKILTTPDTVSKVTSAASQHESPDATSTTPSTSTPTRQPPQSPAPSDLSHASTVSSSVQSYPNTPDAHPASSSREISEAASSPAPSLPVKNQSITAMIELQRAGGLPGDVLPLKILVKHTKVLRSTNGIIITFYRQGRVDWKPSTNNGNSNSNGKGKKPVREDAYPKSRTGLGVLSFGGARTNSLFRKDLSQTFAPLVVDPSTMKAAVNTSIRIPEDVFPTIKNVPNGMISFRYYVEVVMDLRGRLDRYLPTPAASAAGPASYSYSPAAQSFDLDQGRNITSTFGGNILDTDQVRREKSVVSCSIEVVIGTKDTSRKYDKLNRQRSRTLSQSQQQLQQQQQSRISAENDLHADTSSLSRSRSYLSYSETERDSRPSIEPPLSEEPGYDEQPPHGHPPPPPLPTSHLHMPRARSNSYDYAVPEESSGHHVHQQYAQPPYMPLAPPPESDEPADEKARLRQAEEALLPSQPPDDADEDQHGDANANAVTAPVMSEEDEERGNPPSFYQSSQGRLQFPLLNEDDDGVDLVNAHMSTSAVAGPSLDIPLRPRIDSSATAISGFTSTSPPPPPPPFASASSPRYTHQSHNSPSYEYHHYQARSPPSAMSLAPPSLHDSPSSARRRYSNNTQSDRESYHRPSEDKQELERRRLLAAASVPEPEDEDGEVDANGMNSGAATAMNSGAAGDGSGGGGRRNSIGNNNTSLAVPQSLTEEDFLHNVPATDTLPRYQQ</sequence>
<evidence type="ECO:0000313" key="5">
    <source>
        <dbReference type="Proteomes" id="UP000242877"/>
    </source>
</evidence>
<name>A0A167VGD7_9EURO</name>
<feature type="domain" description="Arrestin C-terminal-like" evidence="3">
    <location>
        <begin position="301"/>
        <end position="466"/>
    </location>
</feature>
<evidence type="ECO:0000259" key="3">
    <source>
        <dbReference type="SMART" id="SM01017"/>
    </source>
</evidence>
<dbReference type="InterPro" id="IPR014752">
    <property type="entry name" value="Arrestin-like_C"/>
</dbReference>
<dbReference type="GO" id="GO:0070086">
    <property type="term" value="P:ubiquitin-dependent endocytosis"/>
    <property type="evidence" value="ECO:0007669"/>
    <property type="project" value="TreeGrafter"/>
</dbReference>
<dbReference type="SUPFAM" id="SSF81296">
    <property type="entry name" value="E set domains"/>
    <property type="match status" value="1"/>
</dbReference>
<dbReference type="PANTHER" id="PTHR11188">
    <property type="entry name" value="ARRESTIN DOMAIN CONTAINING PROTEIN"/>
    <property type="match status" value="1"/>
</dbReference>
<feature type="compositionally biased region" description="Polar residues" evidence="2">
    <location>
        <begin position="823"/>
        <end position="837"/>
    </location>
</feature>
<dbReference type="GO" id="GO:0030674">
    <property type="term" value="F:protein-macromolecule adaptor activity"/>
    <property type="evidence" value="ECO:0007669"/>
    <property type="project" value="TreeGrafter"/>
</dbReference>
<dbReference type="GO" id="GO:0005886">
    <property type="term" value="C:plasma membrane"/>
    <property type="evidence" value="ECO:0007669"/>
    <property type="project" value="TreeGrafter"/>
</dbReference>
<protein>
    <submittedName>
        <fullName evidence="4">pH-response regulator protein palF/RIM8</fullName>
    </submittedName>
</protein>